<evidence type="ECO:0000256" key="1">
    <source>
        <dbReference type="ARBA" id="ARBA00004496"/>
    </source>
</evidence>
<evidence type="ECO:0000256" key="3">
    <source>
        <dbReference type="ARBA" id="ARBA00005599"/>
    </source>
</evidence>
<keyword evidence="6" id="KW-0333">Golgi apparatus</keyword>
<accession>A0ABM1MNH6</accession>
<sequence>MSGFTGFSEADIRKVQNGQSPTKSKLVANHKQSTLNQPKKLNQNDAKTKQIMDERITKIEATPIPEEAKLTPKPEEAKIEEKPIATTTVQSITNEDKPTVQEQKLNIILDDCTDKKKNLEEFEAKQKLIEEQNRRRKELLIKALADRTQKTIKEQQKLNDIQEEFKKLDANLSNDVKVLRKQIENASLDYMEAQKKYLRAEKEFLDAKLYLHQKQERKDLLTEYLCAIIEKNEERKATKLTELLQKLELEEP</sequence>
<keyword evidence="5" id="KW-0963">Cytoplasm</keyword>
<name>A0ABM1MNH6_NICVS</name>
<comment type="subcellular location">
    <subcellularLocation>
        <location evidence="1">Cytoplasm</location>
    </subcellularLocation>
    <subcellularLocation>
        <location evidence="2">Golgi apparatus</location>
    </subcellularLocation>
</comment>
<keyword evidence="7 8" id="KW-0175">Coiled coil</keyword>
<evidence type="ECO:0000256" key="7">
    <source>
        <dbReference type="ARBA" id="ARBA00023054"/>
    </source>
</evidence>
<dbReference type="InterPro" id="IPR007033">
    <property type="entry name" value="GORAB"/>
</dbReference>
<feature type="coiled-coil region" evidence="8">
    <location>
        <begin position="112"/>
        <end position="142"/>
    </location>
</feature>
<organism evidence="10 11">
    <name type="scientific">Nicrophorus vespilloides</name>
    <name type="common">Boreal carrion beetle</name>
    <dbReference type="NCBI Taxonomy" id="110193"/>
    <lineage>
        <taxon>Eukaryota</taxon>
        <taxon>Metazoa</taxon>
        <taxon>Ecdysozoa</taxon>
        <taxon>Arthropoda</taxon>
        <taxon>Hexapoda</taxon>
        <taxon>Insecta</taxon>
        <taxon>Pterygota</taxon>
        <taxon>Neoptera</taxon>
        <taxon>Endopterygota</taxon>
        <taxon>Coleoptera</taxon>
        <taxon>Polyphaga</taxon>
        <taxon>Staphyliniformia</taxon>
        <taxon>Silphidae</taxon>
        <taxon>Nicrophorinae</taxon>
        <taxon>Nicrophorus</taxon>
    </lineage>
</organism>
<dbReference type="PANTHER" id="PTHR21470:SF2">
    <property type="entry name" value="RAB6-INTERACTING GOLGIN"/>
    <property type="match status" value="1"/>
</dbReference>
<comment type="similarity">
    <text evidence="3">Belongs to the GORAB family.</text>
</comment>
<evidence type="ECO:0000256" key="8">
    <source>
        <dbReference type="SAM" id="Coils"/>
    </source>
</evidence>
<protein>
    <recommendedName>
        <fullName evidence="4">RAB6-interacting golgin</fullName>
    </recommendedName>
</protein>
<evidence type="ECO:0000256" key="9">
    <source>
        <dbReference type="SAM" id="MobiDB-lite"/>
    </source>
</evidence>
<feature type="compositionally biased region" description="Polar residues" evidence="9">
    <location>
        <begin position="30"/>
        <end position="45"/>
    </location>
</feature>
<dbReference type="GeneID" id="108562343"/>
<dbReference type="PANTHER" id="PTHR21470">
    <property type="entry name" value="RAB6-INTERACTING PROTEIN GORAB"/>
    <property type="match status" value="1"/>
</dbReference>
<evidence type="ECO:0000256" key="5">
    <source>
        <dbReference type="ARBA" id="ARBA00022490"/>
    </source>
</evidence>
<dbReference type="RefSeq" id="XP_017776126.1">
    <property type="nucleotide sequence ID" value="XM_017920637.1"/>
</dbReference>
<evidence type="ECO:0000256" key="6">
    <source>
        <dbReference type="ARBA" id="ARBA00023034"/>
    </source>
</evidence>
<evidence type="ECO:0000256" key="4">
    <source>
        <dbReference type="ARBA" id="ARBA00014130"/>
    </source>
</evidence>
<proteinExistence type="inferred from homology"/>
<reference evidence="11" key="1">
    <citation type="submission" date="2025-08" db="UniProtKB">
        <authorList>
            <consortium name="RefSeq"/>
        </authorList>
    </citation>
    <scope>IDENTIFICATION</scope>
    <source>
        <tissue evidence="11">Whole Larva</tissue>
    </source>
</reference>
<evidence type="ECO:0000256" key="2">
    <source>
        <dbReference type="ARBA" id="ARBA00004555"/>
    </source>
</evidence>
<feature type="coiled-coil region" evidence="8">
    <location>
        <begin position="176"/>
        <end position="203"/>
    </location>
</feature>
<feature type="region of interest" description="Disordered" evidence="9">
    <location>
        <begin position="1"/>
        <end position="50"/>
    </location>
</feature>
<dbReference type="Proteomes" id="UP000695000">
    <property type="component" value="Unplaced"/>
</dbReference>
<keyword evidence="10" id="KW-1185">Reference proteome</keyword>
<evidence type="ECO:0000313" key="11">
    <source>
        <dbReference type="RefSeq" id="XP_017776126.1"/>
    </source>
</evidence>
<evidence type="ECO:0000313" key="10">
    <source>
        <dbReference type="Proteomes" id="UP000695000"/>
    </source>
</evidence>
<gene>
    <name evidence="11" type="primary">LOC108562343</name>
</gene>